<keyword evidence="3" id="KW-1185">Reference proteome</keyword>
<feature type="region of interest" description="Disordered" evidence="1">
    <location>
        <begin position="285"/>
        <end position="321"/>
    </location>
</feature>
<sequence length="363" mass="39064">MSKRFAPSVPSTVDKARSKRKMDSSVSHSNSSSDLCEETDFNLMAPLPLTYAPEAPILIGPASSVVDDDLTEWRKRYSLPSHVVLRAPTFEEMASSCIMGEITSTRPSLIPASGGILIAIQNLDDLEYLSFGLNKVLFAYHLAPLNRGEGRFHLRPRSGFPIVEELPKNDWKGPVFNKMWAEKYAFMALSGSTYLWNIIGGSYSAPADGENTVLRARQLPLDHCQVTLLVSDTALLRSSLWRNMSGNILNHPFAAYQEAAKVMSAKKGSTSRTTSGDEVVIMGSRRTTRVKVEPSSSSQGKKSKGGGVTTRSAHQSAGAAHSAGGLSAALANLNSKVFPQDGVVLPAGDPSEAIQVLQGGLSR</sequence>
<accession>M4FCU8</accession>
<dbReference type="Gramene" id="Bra038917.1">
    <property type="protein sequence ID" value="Bra038917.1-P"/>
    <property type="gene ID" value="Bra038917"/>
</dbReference>
<reference evidence="3" key="1">
    <citation type="journal article" date="2011" name="Nat. Genet.">
        <title>The genome of the mesopolyploid crop species Brassica rapa.</title>
        <authorList>
            <consortium name="Brassica rapa Genome Sequencing Project Consortium"/>
            <person name="Wang X."/>
            <person name="Wang H."/>
            <person name="Wang J."/>
            <person name="Sun R."/>
            <person name="Wu J."/>
            <person name="Liu S."/>
            <person name="Bai Y."/>
            <person name="Mun J.H."/>
            <person name="Bancroft I."/>
            <person name="Cheng F."/>
            <person name="Huang S."/>
            <person name="Li X."/>
            <person name="Hua W."/>
            <person name="Wang J."/>
            <person name="Wang X."/>
            <person name="Freeling M."/>
            <person name="Pires J.C."/>
            <person name="Paterson A.H."/>
            <person name="Chalhoub B."/>
            <person name="Wang B."/>
            <person name="Hayward A."/>
            <person name="Sharpe A.G."/>
            <person name="Park B.S."/>
            <person name="Weisshaar B."/>
            <person name="Liu B."/>
            <person name="Li B."/>
            <person name="Liu B."/>
            <person name="Tong C."/>
            <person name="Song C."/>
            <person name="Duran C."/>
            <person name="Peng C."/>
            <person name="Geng C."/>
            <person name="Koh C."/>
            <person name="Lin C."/>
            <person name="Edwards D."/>
            <person name="Mu D."/>
            <person name="Shen D."/>
            <person name="Soumpourou E."/>
            <person name="Li F."/>
            <person name="Fraser F."/>
            <person name="Conant G."/>
            <person name="Lassalle G."/>
            <person name="King G.J."/>
            <person name="Bonnema G."/>
            <person name="Tang H."/>
            <person name="Wang H."/>
            <person name="Belcram H."/>
            <person name="Zhou H."/>
            <person name="Hirakawa H."/>
            <person name="Abe H."/>
            <person name="Guo H."/>
            <person name="Wang H."/>
            <person name="Jin H."/>
            <person name="Parkin I.A."/>
            <person name="Batley J."/>
            <person name="Kim J.S."/>
            <person name="Just J."/>
            <person name="Li J."/>
            <person name="Xu J."/>
            <person name="Deng J."/>
            <person name="Kim J.A."/>
            <person name="Li J."/>
            <person name="Yu J."/>
            <person name="Meng J."/>
            <person name="Wang J."/>
            <person name="Min J."/>
            <person name="Poulain J."/>
            <person name="Wang J."/>
            <person name="Hatakeyama K."/>
            <person name="Wu K."/>
            <person name="Wang L."/>
            <person name="Fang L."/>
            <person name="Trick M."/>
            <person name="Links M.G."/>
            <person name="Zhao M."/>
            <person name="Jin M."/>
            <person name="Ramchiary N."/>
            <person name="Drou N."/>
            <person name="Berkman P.J."/>
            <person name="Cai Q."/>
            <person name="Huang Q."/>
            <person name="Li R."/>
            <person name="Tabata S."/>
            <person name="Cheng S."/>
            <person name="Zhang S."/>
            <person name="Zhang S."/>
            <person name="Huang S."/>
            <person name="Sato S."/>
            <person name="Sun S."/>
            <person name="Kwon S.J."/>
            <person name="Choi S.R."/>
            <person name="Lee T.H."/>
            <person name="Fan W."/>
            <person name="Zhao X."/>
            <person name="Tan X."/>
            <person name="Xu X."/>
            <person name="Wang Y."/>
            <person name="Qiu Y."/>
            <person name="Yin Y."/>
            <person name="Li Y."/>
            <person name="Du Y."/>
            <person name="Liao Y."/>
            <person name="Lim Y."/>
            <person name="Narusaka Y."/>
            <person name="Wang Y."/>
            <person name="Wang Z."/>
            <person name="Li Z."/>
            <person name="Wang Z."/>
            <person name="Xiong Z."/>
            <person name="Zhang Z."/>
        </authorList>
    </citation>
    <scope>NUCLEOTIDE SEQUENCE [LARGE SCALE GENOMIC DNA]</scope>
    <source>
        <strain evidence="3">cv. Chiifu-401-42</strain>
    </source>
</reference>
<feature type="region of interest" description="Disordered" evidence="1">
    <location>
        <begin position="1"/>
        <end position="34"/>
    </location>
</feature>
<evidence type="ECO:0000313" key="2">
    <source>
        <dbReference type="EnsemblPlants" id="Bra038917.1-P"/>
    </source>
</evidence>
<dbReference type="EnsemblPlants" id="Bra038917.1">
    <property type="protein sequence ID" value="Bra038917.1-P"/>
    <property type="gene ID" value="Bra038917"/>
</dbReference>
<organism evidence="2 3">
    <name type="scientific">Brassica campestris</name>
    <name type="common">Field mustard</name>
    <dbReference type="NCBI Taxonomy" id="3711"/>
    <lineage>
        <taxon>Eukaryota</taxon>
        <taxon>Viridiplantae</taxon>
        <taxon>Streptophyta</taxon>
        <taxon>Embryophyta</taxon>
        <taxon>Tracheophyta</taxon>
        <taxon>Spermatophyta</taxon>
        <taxon>Magnoliopsida</taxon>
        <taxon>eudicotyledons</taxon>
        <taxon>Gunneridae</taxon>
        <taxon>Pentapetalae</taxon>
        <taxon>rosids</taxon>
        <taxon>malvids</taxon>
        <taxon>Brassicales</taxon>
        <taxon>Brassicaceae</taxon>
        <taxon>Brassiceae</taxon>
        <taxon>Brassica</taxon>
    </lineage>
</organism>
<protein>
    <submittedName>
        <fullName evidence="2">Uncharacterized protein</fullName>
    </submittedName>
</protein>
<dbReference type="AlphaFoldDB" id="M4FCU8"/>
<evidence type="ECO:0000256" key="1">
    <source>
        <dbReference type="SAM" id="MobiDB-lite"/>
    </source>
</evidence>
<dbReference type="Proteomes" id="UP000011750">
    <property type="component" value="Unassembled WGS sequence"/>
</dbReference>
<dbReference type="OMA" id="KGPVFNK"/>
<dbReference type="InParanoid" id="M4FCU8"/>
<reference evidence="2" key="3">
    <citation type="submission" date="2023-03" db="UniProtKB">
        <authorList>
            <consortium name="EnsemblPlants"/>
        </authorList>
    </citation>
    <scope>IDENTIFICATION</scope>
    <source>
        <strain evidence="2">cv. Chiifu-401-42</strain>
    </source>
</reference>
<feature type="compositionally biased region" description="Low complexity" evidence="1">
    <location>
        <begin position="24"/>
        <end position="33"/>
    </location>
</feature>
<evidence type="ECO:0000313" key="3">
    <source>
        <dbReference type="Proteomes" id="UP000011750"/>
    </source>
</evidence>
<feature type="compositionally biased region" description="Low complexity" evidence="1">
    <location>
        <begin position="312"/>
        <end position="321"/>
    </location>
</feature>
<reference evidence="3" key="2">
    <citation type="journal article" date="2018" name="Hortic Res">
        <title>Improved Brassica rapa reference genome by single-molecule sequencing and chromosome conformation capture technologies.</title>
        <authorList>
            <person name="Zhang L."/>
            <person name="Cai X."/>
            <person name="Wu J."/>
            <person name="Liu M."/>
            <person name="Grob S."/>
            <person name="Cheng F."/>
            <person name="Liang J."/>
            <person name="Cai C."/>
            <person name="Liu Z."/>
            <person name="Liu B."/>
            <person name="Wang F."/>
            <person name="Li S."/>
            <person name="Liu F."/>
            <person name="Li X."/>
            <person name="Cheng L."/>
            <person name="Yang W."/>
            <person name="Li M.H."/>
            <person name="Grossniklaus U."/>
            <person name="Zheng H."/>
            <person name="Wang X."/>
        </authorList>
    </citation>
    <scope>NUCLEOTIDE SEQUENCE [LARGE SCALE GENOMIC DNA]</scope>
    <source>
        <strain evidence="3">cv. Chiifu-401-42</strain>
    </source>
</reference>
<proteinExistence type="predicted"/>
<name>M4FCU8_BRACM</name>
<dbReference type="HOGENOM" id="CLU_763681_0_0_1"/>